<dbReference type="OrthoDB" id="5391196at2"/>
<dbReference type="InterPro" id="IPR003961">
    <property type="entry name" value="FN3_dom"/>
</dbReference>
<sequence>MNVKKKRSRSWQHASLQIRYRFLFALLFLSLFFFLPGTGYSTIITLTWDLNENSEDIAGYKVYTGTSAGTYGAEPVCYTDSNENSCAVSVSNDGKTHYYAVTAYNKAGLESDYSNEVSYKAPAALIKYTITSSSLSTYSTAADPTSGTGGSIYPSGSVTVSAGGTCTFQIRPSTGFKISRVLVDGINKGTPTSYTFSNVKANHTIVVLFSPE</sequence>
<dbReference type="STRING" id="43775.SAMN04489760_11952"/>
<accession>A0A1H7Z047</accession>
<evidence type="ECO:0000313" key="2">
    <source>
        <dbReference type="EMBL" id="SEM51800.1"/>
    </source>
</evidence>
<dbReference type="InterPro" id="IPR013783">
    <property type="entry name" value="Ig-like_fold"/>
</dbReference>
<dbReference type="AlphaFoldDB" id="A0A1H7Z047"/>
<keyword evidence="3" id="KW-1185">Reference proteome</keyword>
<proteinExistence type="predicted"/>
<organism evidence="2 3">
    <name type="scientific">Syntrophus gentianae</name>
    <dbReference type="NCBI Taxonomy" id="43775"/>
    <lineage>
        <taxon>Bacteria</taxon>
        <taxon>Pseudomonadati</taxon>
        <taxon>Thermodesulfobacteriota</taxon>
        <taxon>Syntrophia</taxon>
        <taxon>Syntrophales</taxon>
        <taxon>Syntrophaceae</taxon>
        <taxon>Syntrophus</taxon>
    </lineage>
</organism>
<dbReference type="Proteomes" id="UP000198744">
    <property type="component" value="Unassembled WGS sequence"/>
</dbReference>
<protein>
    <recommendedName>
        <fullName evidence="1">Fibronectin type-III domain-containing protein</fullName>
    </recommendedName>
</protein>
<evidence type="ECO:0000313" key="3">
    <source>
        <dbReference type="Proteomes" id="UP000198744"/>
    </source>
</evidence>
<dbReference type="InterPro" id="IPR036116">
    <property type="entry name" value="FN3_sf"/>
</dbReference>
<dbReference type="EMBL" id="FOBS01000019">
    <property type="protein sequence ID" value="SEM51800.1"/>
    <property type="molecule type" value="Genomic_DNA"/>
</dbReference>
<feature type="domain" description="Fibronectin type-III" evidence="1">
    <location>
        <begin position="25"/>
        <end position="124"/>
    </location>
</feature>
<gene>
    <name evidence="2" type="ORF">SAMN04489760_11952</name>
</gene>
<name>A0A1H7Z047_9BACT</name>
<dbReference type="RefSeq" id="WP_093884021.1">
    <property type="nucleotide sequence ID" value="NZ_FOBS01000019.1"/>
</dbReference>
<dbReference type="Gene3D" id="2.60.40.10">
    <property type="entry name" value="Immunoglobulins"/>
    <property type="match status" value="1"/>
</dbReference>
<evidence type="ECO:0000259" key="1">
    <source>
        <dbReference type="PROSITE" id="PS50853"/>
    </source>
</evidence>
<reference evidence="2 3" key="1">
    <citation type="submission" date="2016-10" db="EMBL/GenBank/DDBJ databases">
        <authorList>
            <person name="de Groot N.N."/>
        </authorList>
    </citation>
    <scope>NUCLEOTIDE SEQUENCE [LARGE SCALE GENOMIC DNA]</scope>
    <source>
        <strain evidence="2 3">DSM 8423</strain>
    </source>
</reference>
<dbReference type="SUPFAM" id="SSF49265">
    <property type="entry name" value="Fibronectin type III"/>
    <property type="match status" value="1"/>
</dbReference>
<dbReference type="PROSITE" id="PS50853">
    <property type="entry name" value="FN3"/>
    <property type="match status" value="1"/>
</dbReference>